<accession>A0ACB7TMV2</accession>
<gene>
    <name evidence="1" type="ORF">HPB50_023085</name>
</gene>
<dbReference type="Proteomes" id="UP000821845">
    <property type="component" value="Chromosome 1"/>
</dbReference>
<proteinExistence type="predicted"/>
<reference evidence="1" key="1">
    <citation type="submission" date="2020-05" db="EMBL/GenBank/DDBJ databases">
        <title>Large-scale comparative analyses of tick genomes elucidate their genetic diversity and vector capacities.</title>
        <authorList>
            <person name="Jia N."/>
            <person name="Wang J."/>
            <person name="Shi W."/>
            <person name="Du L."/>
            <person name="Sun Y."/>
            <person name="Zhan W."/>
            <person name="Jiang J."/>
            <person name="Wang Q."/>
            <person name="Zhang B."/>
            <person name="Ji P."/>
            <person name="Sakyi L.B."/>
            <person name="Cui X."/>
            <person name="Yuan T."/>
            <person name="Jiang B."/>
            <person name="Yang W."/>
            <person name="Lam T.T.-Y."/>
            <person name="Chang Q."/>
            <person name="Ding S."/>
            <person name="Wang X."/>
            <person name="Zhu J."/>
            <person name="Ruan X."/>
            <person name="Zhao L."/>
            <person name="Wei J."/>
            <person name="Que T."/>
            <person name="Du C."/>
            <person name="Cheng J."/>
            <person name="Dai P."/>
            <person name="Han X."/>
            <person name="Huang E."/>
            <person name="Gao Y."/>
            <person name="Liu J."/>
            <person name="Shao H."/>
            <person name="Ye R."/>
            <person name="Li L."/>
            <person name="Wei W."/>
            <person name="Wang X."/>
            <person name="Wang C."/>
            <person name="Yang T."/>
            <person name="Huo Q."/>
            <person name="Li W."/>
            <person name="Guo W."/>
            <person name="Chen H."/>
            <person name="Zhou L."/>
            <person name="Ni X."/>
            <person name="Tian J."/>
            <person name="Zhou Y."/>
            <person name="Sheng Y."/>
            <person name="Liu T."/>
            <person name="Pan Y."/>
            <person name="Xia L."/>
            <person name="Li J."/>
            <person name="Zhao F."/>
            <person name="Cao W."/>
        </authorList>
    </citation>
    <scope>NUCLEOTIDE SEQUENCE</scope>
    <source>
        <strain evidence="1">Hyas-2018</strain>
    </source>
</reference>
<dbReference type="EMBL" id="CM023481">
    <property type="protein sequence ID" value="KAH6948135.1"/>
    <property type="molecule type" value="Genomic_DNA"/>
</dbReference>
<comment type="caution">
    <text evidence="1">The sequence shown here is derived from an EMBL/GenBank/DDBJ whole genome shotgun (WGS) entry which is preliminary data.</text>
</comment>
<evidence type="ECO:0000313" key="2">
    <source>
        <dbReference type="Proteomes" id="UP000821845"/>
    </source>
</evidence>
<organism evidence="1 2">
    <name type="scientific">Hyalomma asiaticum</name>
    <name type="common">Tick</name>
    <dbReference type="NCBI Taxonomy" id="266040"/>
    <lineage>
        <taxon>Eukaryota</taxon>
        <taxon>Metazoa</taxon>
        <taxon>Ecdysozoa</taxon>
        <taxon>Arthropoda</taxon>
        <taxon>Chelicerata</taxon>
        <taxon>Arachnida</taxon>
        <taxon>Acari</taxon>
        <taxon>Parasitiformes</taxon>
        <taxon>Ixodida</taxon>
        <taxon>Ixodoidea</taxon>
        <taxon>Ixodidae</taxon>
        <taxon>Hyalomminae</taxon>
        <taxon>Hyalomma</taxon>
    </lineage>
</organism>
<protein>
    <submittedName>
        <fullName evidence="1">Uncharacterized protein</fullName>
    </submittedName>
</protein>
<sequence>MGPRKSNHPESIEDSAGLREAPTTAQQAHPEATTAEHLPDDTTVVVPPPTGRQKLPLLVAHEELSQAPEEEPSDSPPALRRSQRARKEPDRYVPHDFRH</sequence>
<name>A0ACB7TMV2_HYAAI</name>
<keyword evidence="2" id="KW-1185">Reference proteome</keyword>
<evidence type="ECO:0000313" key="1">
    <source>
        <dbReference type="EMBL" id="KAH6948135.1"/>
    </source>
</evidence>